<accession>A0A7M1S1L6</accession>
<organism evidence="1 2">
    <name type="scientific">uncultured phage cr128_1</name>
    <dbReference type="NCBI Taxonomy" id="2772076"/>
    <lineage>
        <taxon>Viruses</taxon>
        <taxon>Duplodnaviria</taxon>
        <taxon>Heunggongvirae</taxon>
        <taxon>Uroviricota</taxon>
        <taxon>Caudoviricetes</taxon>
        <taxon>Crassvirales</taxon>
        <taxon>Steigviridae</taxon>
        <taxon>Asinivirinae</taxon>
        <taxon>Mahlunavirus</taxon>
        <taxon>Mahlunavirus rarus</taxon>
    </lineage>
</organism>
<keyword evidence="2" id="KW-1185">Reference proteome</keyword>
<sequence length="113" mass="13328">MSIEDIIESLNRYIRLERNEQGISVNSHLVLQRIVEPNSTFKSYKKYEWIVWLIDNDSKYKIVIVSLTEKVLKDQEEGINKRLCNSLLEALFRFIRTEDYNQIVNGNYKGGSL</sequence>
<dbReference type="Proteomes" id="UP000594055">
    <property type="component" value="Segment"/>
</dbReference>
<name>A0A7M1S1L6_9CAUD</name>
<evidence type="ECO:0000313" key="1">
    <source>
        <dbReference type="EMBL" id="QOR59739.1"/>
    </source>
</evidence>
<evidence type="ECO:0000313" key="2">
    <source>
        <dbReference type="Proteomes" id="UP000594055"/>
    </source>
</evidence>
<protein>
    <submittedName>
        <fullName evidence="1">Uncharacterized protein</fullName>
    </submittedName>
</protein>
<proteinExistence type="predicted"/>
<dbReference type="EMBL" id="MT774392">
    <property type="protein sequence ID" value="QOR59739.1"/>
    <property type="molecule type" value="Genomic_DNA"/>
</dbReference>
<reference evidence="1 2" key="1">
    <citation type="submission" date="2020-07" db="EMBL/GenBank/DDBJ databases">
        <title>Taxonomic proposal: Crassvirales, a new order of highly abundant and diverse bacterial viruses.</title>
        <authorList>
            <person name="Shkoporov A.N."/>
            <person name="Stockdale S.R."/>
            <person name="Guerin E."/>
            <person name="Ross R.P."/>
            <person name="Hill C."/>
        </authorList>
    </citation>
    <scope>NUCLEOTIDE SEQUENCE [LARGE SCALE GENOMIC DNA]</scope>
</reference>
<dbReference type="KEGG" id="vg:65130349"/>
<dbReference type="RefSeq" id="YP_010111897.1">
    <property type="nucleotide sequence ID" value="NC_055885.1"/>
</dbReference>
<dbReference type="GeneID" id="65130349"/>